<comment type="caution">
    <text evidence="1">The sequence shown here is derived from an EMBL/GenBank/DDBJ whole genome shotgun (WGS) entry which is preliminary data.</text>
</comment>
<sequence length="139" mass="15758">MDETNSLDNAYGHDRPRLRRRTSFFHRHIANPVTRRLPTQVLLETTGRISGRPRRTPIGGRLDGAAFWLVSDHGEASDYIRNIKVDNRVRVRIRGRWRAGTAVLLPGDDPNARLATLPRLNSSMVRALGTDLLTVRIDL</sequence>
<dbReference type="Pfam" id="PF04075">
    <property type="entry name" value="F420H2_quin_red"/>
    <property type="match status" value="1"/>
</dbReference>
<dbReference type="InterPro" id="IPR004378">
    <property type="entry name" value="F420H2_quin_Rdtase"/>
</dbReference>
<proteinExistence type="predicted"/>
<name>A0ABX3SVH8_MYCMA</name>
<dbReference type="RefSeq" id="WP_254893596.1">
    <property type="nucleotide sequence ID" value="NZ_CP060015.1"/>
</dbReference>
<protein>
    <submittedName>
        <fullName evidence="1">Nitroreductase</fullName>
    </submittedName>
</protein>
<dbReference type="Proteomes" id="UP000243140">
    <property type="component" value="Unassembled WGS sequence"/>
</dbReference>
<keyword evidence="2" id="KW-1185">Reference proteome</keyword>
<dbReference type="NCBIfam" id="TIGR00026">
    <property type="entry name" value="hi_GC_TIGR00026"/>
    <property type="match status" value="1"/>
</dbReference>
<evidence type="ECO:0000313" key="2">
    <source>
        <dbReference type="Proteomes" id="UP000243140"/>
    </source>
</evidence>
<organism evidence="1 2">
    <name type="scientific">Mycobacterium malmoense</name>
    <dbReference type="NCBI Taxonomy" id="1780"/>
    <lineage>
        <taxon>Bacteria</taxon>
        <taxon>Bacillati</taxon>
        <taxon>Actinomycetota</taxon>
        <taxon>Actinomycetes</taxon>
        <taxon>Mycobacteriales</taxon>
        <taxon>Mycobacteriaceae</taxon>
        <taxon>Mycobacterium</taxon>
    </lineage>
</organism>
<dbReference type="InterPro" id="IPR012349">
    <property type="entry name" value="Split_barrel_FMN-bd"/>
</dbReference>
<reference evidence="1 2" key="1">
    <citation type="submission" date="2017-02" db="EMBL/GenBank/DDBJ databases">
        <title>The new phylogeny of genus Mycobacterium.</title>
        <authorList>
            <person name="Tortoli E."/>
            <person name="Trovato A."/>
            <person name="Cirillo D.M."/>
        </authorList>
    </citation>
    <scope>NUCLEOTIDE SEQUENCE [LARGE SCALE GENOMIC DNA]</scope>
    <source>
        <strain evidence="1 2">IP1130001</strain>
    </source>
</reference>
<dbReference type="Gene3D" id="2.30.110.10">
    <property type="entry name" value="Electron Transport, Fmn-binding Protein, Chain A"/>
    <property type="match status" value="1"/>
</dbReference>
<gene>
    <name evidence="1" type="ORF">BST29_05980</name>
</gene>
<accession>A0ABX3SVH8</accession>
<dbReference type="EMBL" id="MVHV01000004">
    <property type="protein sequence ID" value="ORA84597.1"/>
    <property type="molecule type" value="Genomic_DNA"/>
</dbReference>
<evidence type="ECO:0000313" key="1">
    <source>
        <dbReference type="EMBL" id="ORA84597.1"/>
    </source>
</evidence>